<dbReference type="InterPro" id="IPR027483">
    <property type="entry name" value="PInositol-4-P-4/5-kinase_C_sf"/>
</dbReference>
<dbReference type="PANTHER" id="PTHR45748:SF4">
    <property type="entry name" value="1-PHOSPHATIDYLINOSITOL-3-PHOSPHATE 5-KINASE FAB1D-RELATED"/>
    <property type="match status" value="1"/>
</dbReference>
<dbReference type="GO" id="GO:0046854">
    <property type="term" value="P:phosphatidylinositol phosphate biosynthetic process"/>
    <property type="evidence" value="ECO:0007669"/>
    <property type="project" value="TreeGrafter"/>
</dbReference>
<evidence type="ECO:0000256" key="6">
    <source>
        <dbReference type="ARBA" id="ARBA00023464"/>
    </source>
</evidence>
<dbReference type="InterPro" id="IPR002498">
    <property type="entry name" value="PInositol-4-P-4/5-kinase_core"/>
</dbReference>
<dbReference type="Pfam" id="PF00118">
    <property type="entry name" value="Cpn60_TCP1"/>
    <property type="match status" value="1"/>
</dbReference>
<evidence type="ECO:0000313" key="12">
    <source>
        <dbReference type="Proteomes" id="UP000275267"/>
    </source>
</evidence>
<evidence type="ECO:0000256" key="5">
    <source>
        <dbReference type="ARBA" id="ARBA00022840"/>
    </source>
</evidence>
<feature type="compositionally biased region" description="Low complexity" evidence="9">
    <location>
        <begin position="298"/>
        <end position="308"/>
    </location>
</feature>
<feature type="region of interest" description="Disordered" evidence="9">
    <location>
        <begin position="1687"/>
        <end position="1708"/>
    </location>
</feature>
<dbReference type="InterPro" id="IPR027409">
    <property type="entry name" value="GroEL-like_apical_dom_sf"/>
</dbReference>
<feature type="compositionally biased region" description="Low complexity" evidence="9">
    <location>
        <begin position="189"/>
        <end position="208"/>
    </location>
</feature>
<dbReference type="GO" id="GO:0000285">
    <property type="term" value="F:1-phosphatidylinositol-3-phosphate 5-kinase activity"/>
    <property type="evidence" value="ECO:0007669"/>
    <property type="project" value="UniProtKB-EC"/>
</dbReference>
<dbReference type="Gene3D" id="3.30.810.10">
    <property type="entry name" value="2-Layer Sandwich"/>
    <property type="match status" value="1"/>
</dbReference>
<feature type="compositionally biased region" description="Polar residues" evidence="9">
    <location>
        <begin position="780"/>
        <end position="796"/>
    </location>
</feature>
<dbReference type="FunFam" id="3.50.7.10:FF:000007">
    <property type="entry name" value="1-phosphatidylinositol 3-phosphate 5-kinase isoform X1"/>
    <property type="match status" value="1"/>
</dbReference>
<sequence>MSFRLHLPMPVISSEPSFCIRSMFSRIRAARTRSDRYGELGGGLGAVATAVGRDNDAAHRWGAAAQLVAAGAAIVDLRGSLGASGVAASGPTAKMATARSWSISAGVTGRRRIWGRPVEDSEPAANPASQQAAGQRKTRERQARYPRGRAEPDAEVAGVEVRCSGRRGATSWVAPDLVRKKGGGGGGAANRVRGGADGRSGARALGRWSLGGAGMGGSRRHGAANSPRESGVTRDDDALQGANPNHLLRHSYNPSTSGESELSDDATIWIPPEAADDMEDGHGTTTTTTHHHRYHAASDTTSDDTTVTTEEDEDSDDDDDDGSFSWCQQQQQPTSSNAAYSYREERQKAMLRAMNGQLKMLAARFLESAGIPAAFHHQLQGADTCCWLDIVTSLSWEAALLIRPDATAGNEMDPSSYVKVKCLASGTRRQCEVIRGLVFKKNAAHKHMPTRCHNPRLLLLRGVLGDSDVGFSSFSSIEQEKDHLEKSVYKMMQICRPNVVMVEKTVSRDIQELLLEEGVTLVLDMKLNRLQRIARCSGSPILSFSEVLSKPKLKQCDYFHIEKVTKEHNHTAEAGKRQSKTLMYLEGFRKPLGCTILLRGANSEELKKVKQVMQYTVFAAYHLVLETSFFEDHRVILNNKNASKEEISISSKAESSVIRHGIPAAPSIGYDPVGPKLYPLTSSESVEEPTKGRTVTVVSSTKIEDPNSLEKGFPSEKLVSSVPGSPRRSIDILRYQNIYLPVTSSQEVIDHQKEDMLLCCQDMASNGVHISPDVGVQVGSGENVNHLSDPQNQEQMTLDDPSVSEQPSTPLENGEQHSTSYITGDKTSDIDEVDDVLEPQSILILLSSQCITKQVICEQSHLSRIKYYGDFDVSLGRYLQDILQNQNLSCSSCGEPPEAHMYSYTHRNGNLTVLVKRLPKYCLPGESEGKIWMWTRCLRCEHESGISRSSRRVLMSAEAHYLSFGKFLELSFSSHSTARRLSICGHSLNKDCLRFFGLGSKVAMFQYSSVEIYTASKPQPTLEFHNPNTHEWYGQEVLARGVMLFSEVTGLLQNLKDQFSEVVIHCGAFLPIEECSQLEDMLIKEKSEFMCTLAQAVDRSGAPSSVHEILSVNWLYQDLLLELYVWDRRLHQLLECISAGRERMGIGVKGTSEFTGDQTAVVAEADGVAECASSKVSFENGCIETDKYSEPGTGTTLLDENAWDKHYEEQLCIKVPSSGISDFLDVQNNELVARSMCPKQEPPWDDREKWVWNPLHESRLAYRQELEVGCLERFELVNNYCPSHLSPLNRHDQSGEEVGSPQFTVGPCGSVLCVSEDEISSIISRALAISEERRYLLDAITESAPADSRVGERTKTMEKSYSSVSESSSASSLWSSTWPSSGSSDSEASISSDDLSSYDSSLLSSSQHPEISVNGRVALKGKYSVICVHSNQFYNLRKKCCPSELGYITSLSRCKKWDAQGGKSKAFFAKTVDDRFIIKQIKRTEFESFIKFAPDYFKHVKQIRHGKEIKMDLMVMENILFGHSVSRTYDLKGAVFSRHVSDSNDHDTVYLDQNFVDDMRVSPIYIGGRTKHLLQRAIWNDTAFLTSINVMDYSLLVGVDKQKHELVFGIIDYLRQYTWDKQLETWVKTSLVVPKNESPTVISPREYKKRFRKFMSKYFLTVPDDWSTENPPPVSCKSCGHAGSANLPGVVDEKPPQNPNPNPIVACA</sequence>
<keyword evidence="3 8" id="KW-0547">Nucleotide-binding</keyword>
<dbReference type="Gene3D" id="3.50.7.10">
    <property type="entry name" value="GroEL"/>
    <property type="match status" value="1"/>
</dbReference>
<comment type="caution">
    <text evidence="11">The sequence shown here is derived from an EMBL/GenBank/DDBJ whole genome shotgun (WGS) entry which is preliminary data.</text>
</comment>
<feature type="region of interest" description="Disordered" evidence="9">
    <location>
        <begin position="776"/>
        <end position="826"/>
    </location>
</feature>
<gene>
    <name evidence="11" type="ORF">C2845_PM09G15980</name>
</gene>
<proteinExistence type="predicted"/>
<feature type="compositionally biased region" description="Basic and acidic residues" evidence="9">
    <location>
        <begin position="140"/>
        <end position="152"/>
    </location>
</feature>
<evidence type="ECO:0000256" key="4">
    <source>
        <dbReference type="ARBA" id="ARBA00022777"/>
    </source>
</evidence>
<dbReference type="FunFam" id="3.30.810.10:FF:000001">
    <property type="entry name" value="1-phosphatidylinositol 3-phosphate 5-kinase FAB1"/>
    <property type="match status" value="1"/>
</dbReference>
<evidence type="ECO:0000256" key="3">
    <source>
        <dbReference type="ARBA" id="ARBA00022741"/>
    </source>
</evidence>
<protein>
    <recommendedName>
        <fullName evidence="1">1-phosphatidylinositol-3-phosphate 5-kinase</fullName>
        <ecNumber evidence="1">2.7.1.150</ecNumber>
    </recommendedName>
    <alternativeName>
        <fullName evidence="7">Phosphatidylinositol 3-phosphate 5-kinase type III</fullName>
    </alternativeName>
</protein>
<feature type="compositionally biased region" description="Acidic residues" evidence="9">
    <location>
        <begin position="309"/>
        <end position="322"/>
    </location>
</feature>
<dbReference type="Gene3D" id="3.30.800.10">
    <property type="entry name" value="Phosphatidylinositol Phosphate Kinase II Beta"/>
    <property type="match status" value="1"/>
</dbReference>
<evidence type="ECO:0000256" key="9">
    <source>
        <dbReference type="SAM" id="MobiDB-lite"/>
    </source>
</evidence>
<dbReference type="SMART" id="SM00330">
    <property type="entry name" value="PIPKc"/>
    <property type="match status" value="1"/>
</dbReference>
<dbReference type="Proteomes" id="UP000275267">
    <property type="component" value="Unassembled WGS sequence"/>
</dbReference>
<keyword evidence="12" id="KW-1185">Reference proteome</keyword>
<feature type="domain" description="PIPK" evidence="10">
    <location>
        <begin position="1353"/>
        <end position="1659"/>
    </location>
</feature>
<dbReference type="PROSITE" id="PS51455">
    <property type="entry name" value="PIPK"/>
    <property type="match status" value="1"/>
</dbReference>
<keyword evidence="4 8" id="KW-0418">Kinase</keyword>
<dbReference type="InterPro" id="IPR002423">
    <property type="entry name" value="Cpn60/GroEL/TCP-1"/>
</dbReference>
<dbReference type="STRING" id="4540.A0A3L6S193"/>
<dbReference type="CDD" id="cd17300">
    <property type="entry name" value="PIPKc_PIKfyve"/>
    <property type="match status" value="1"/>
</dbReference>
<feature type="compositionally biased region" description="Polar residues" evidence="9">
    <location>
        <begin position="325"/>
        <end position="339"/>
    </location>
</feature>
<dbReference type="GO" id="GO:0010008">
    <property type="term" value="C:endosome membrane"/>
    <property type="evidence" value="ECO:0007669"/>
    <property type="project" value="TreeGrafter"/>
</dbReference>
<dbReference type="InterPro" id="IPR044769">
    <property type="entry name" value="PIKfyve_PIPKc"/>
</dbReference>
<reference evidence="12" key="1">
    <citation type="journal article" date="2019" name="Nat. Commun.">
        <title>The genome of broomcorn millet.</title>
        <authorList>
            <person name="Zou C."/>
            <person name="Miki D."/>
            <person name="Li D."/>
            <person name="Tang Q."/>
            <person name="Xiao L."/>
            <person name="Rajput S."/>
            <person name="Deng P."/>
            <person name="Jia W."/>
            <person name="Huang R."/>
            <person name="Zhang M."/>
            <person name="Sun Y."/>
            <person name="Hu J."/>
            <person name="Fu X."/>
            <person name="Schnable P.S."/>
            <person name="Li F."/>
            <person name="Zhang H."/>
            <person name="Feng B."/>
            <person name="Zhu X."/>
            <person name="Liu R."/>
            <person name="Schnable J.C."/>
            <person name="Zhu J.-K."/>
            <person name="Zhang H."/>
        </authorList>
    </citation>
    <scope>NUCLEOTIDE SEQUENCE [LARGE SCALE GENOMIC DNA]</scope>
</reference>
<dbReference type="CDD" id="cd03334">
    <property type="entry name" value="Fab1_TCP"/>
    <property type="match status" value="1"/>
</dbReference>
<feature type="compositionally biased region" description="Polar residues" evidence="9">
    <location>
        <begin position="803"/>
        <end position="822"/>
    </location>
</feature>
<dbReference type="FunFam" id="3.30.800.10:FF:000007">
    <property type="entry name" value="Putative 1-phosphatidylinositol-4-phosphate 5-kinase/ zinc ion binding family"/>
    <property type="match status" value="1"/>
</dbReference>
<dbReference type="EMBL" id="PQIB02000006">
    <property type="protein sequence ID" value="RLN12993.1"/>
    <property type="molecule type" value="Genomic_DNA"/>
</dbReference>
<evidence type="ECO:0000256" key="1">
    <source>
        <dbReference type="ARBA" id="ARBA00012009"/>
    </source>
</evidence>
<evidence type="ECO:0000259" key="10">
    <source>
        <dbReference type="PROSITE" id="PS51455"/>
    </source>
</evidence>
<evidence type="ECO:0000256" key="2">
    <source>
        <dbReference type="ARBA" id="ARBA00022679"/>
    </source>
</evidence>
<dbReference type="GO" id="GO:0005524">
    <property type="term" value="F:ATP binding"/>
    <property type="evidence" value="ECO:0007669"/>
    <property type="project" value="UniProtKB-UniRule"/>
</dbReference>
<name>A0A3L6S193_PANMI</name>
<feature type="region of interest" description="Disordered" evidence="9">
    <location>
        <begin position="176"/>
        <end position="340"/>
    </location>
</feature>
<keyword evidence="5 8" id="KW-0067">ATP-binding</keyword>
<dbReference type="SUPFAM" id="SSF52029">
    <property type="entry name" value="GroEL apical domain-like"/>
    <property type="match status" value="1"/>
</dbReference>
<dbReference type="InterPro" id="IPR027484">
    <property type="entry name" value="PInositol-4-P-5-kinase_N"/>
</dbReference>
<evidence type="ECO:0000313" key="11">
    <source>
        <dbReference type="EMBL" id="RLN12993.1"/>
    </source>
</evidence>
<keyword evidence="2 8" id="KW-0808">Transferase</keyword>
<dbReference type="OrthoDB" id="5575559at2759"/>
<organism evidence="11 12">
    <name type="scientific">Panicum miliaceum</name>
    <name type="common">Proso millet</name>
    <name type="synonym">Broomcorn millet</name>
    <dbReference type="NCBI Taxonomy" id="4540"/>
    <lineage>
        <taxon>Eukaryota</taxon>
        <taxon>Viridiplantae</taxon>
        <taxon>Streptophyta</taxon>
        <taxon>Embryophyta</taxon>
        <taxon>Tracheophyta</taxon>
        <taxon>Spermatophyta</taxon>
        <taxon>Magnoliopsida</taxon>
        <taxon>Liliopsida</taxon>
        <taxon>Poales</taxon>
        <taxon>Poaceae</taxon>
        <taxon>PACMAD clade</taxon>
        <taxon>Panicoideae</taxon>
        <taxon>Panicodae</taxon>
        <taxon>Paniceae</taxon>
        <taxon>Panicinae</taxon>
        <taxon>Panicum</taxon>
        <taxon>Panicum sect. Panicum</taxon>
    </lineage>
</organism>
<dbReference type="Pfam" id="PF01504">
    <property type="entry name" value="PIP5K"/>
    <property type="match status" value="1"/>
</dbReference>
<comment type="subunit">
    <text evidence="6">Component of the PI(3,5)P2 regulatory complex at least composed of ATG18, SAC/FIG4, FAB1 and VAC14.</text>
</comment>
<accession>A0A3L6S193</accession>
<evidence type="ECO:0000256" key="8">
    <source>
        <dbReference type="PROSITE-ProRule" id="PRU00781"/>
    </source>
</evidence>
<dbReference type="SUPFAM" id="SSF56104">
    <property type="entry name" value="SAICAR synthase-like"/>
    <property type="match status" value="1"/>
</dbReference>
<evidence type="ECO:0000256" key="7">
    <source>
        <dbReference type="ARBA" id="ARBA00077223"/>
    </source>
</evidence>
<dbReference type="PANTHER" id="PTHR45748">
    <property type="entry name" value="1-PHOSPHATIDYLINOSITOL 3-PHOSPHATE 5-KINASE-RELATED"/>
    <property type="match status" value="1"/>
</dbReference>
<feature type="region of interest" description="Disordered" evidence="9">
    <location>
        <begin position="116"/>
        <end position="153"/>
    </location>
</feature>
<dbReference type="EC" id="2.7.1.150" evidence="1"/>